<dbReference type="Proteomes" id="UP001165580">
    <property type="component" value="Unassembled WGS sequence"/>
</dbReference>
<dbReference type="RefSeq" id="WP_259485427.1">
    <property type="nucleotide sequence ID" value="NZ_JANTEZ010000002.1"/>
</dbReference>
<dbReference type="Pfam" id="PF01850">
    <property type="entry name" value="PIN"/>
    <property type="match status" value="1"/>
</dbReference>
<evidence type="ECO:0000256" key="3">
    <source>
        <dbReference type="ARBA" id="ARBA00022723"/>
    </source>
</evidence>
<evidence type="ECO:0000256" key="4">
    <source>
        <dbReference type="ARBA" id="ARBA00022801"/>
    </source>
</evidence>
<dbReference type="HAMAP" id="MF_00265">
    <property type="entry name" value="VapC_Nob1"/>
    <property type="match status" value="1"/>
</dbReference>
<feature type="domain" description="PIN" evidence="7">
    <location>
        <begin position="2"/>
        <end position="119"/>
    </location>
</feature>
<comment type="similarity">
    <text evidence="6">Belongs to the PINc/VapC protein family.</text>
</comment>
<evidence type="ECO:0000259" key="7">
    <source>
        <dbReference type="Pfam" id="PF01850"/>
    </source>
</evidence>
<feature type="binding site" evidence="6">
    <location>
        <position position="5"/>
    </location>
    <ligand>
        <name>Mg(2+)</name>
        <dbReference type="ChEBI" id="CHEBI:18420"/>
    </ligand>
</feature>
<evidence type="ECO:0000313" key="9">
    <source>
        <dbReference type="Proteomes" id="UP001165580"/>
    </source>
</evidence>
<keyword evidence="4 6" id="KW-0378">Hydrolase</keyword>
<reference evidence="8" key="1">
    <citation type="submission" date="2022-08" db="EMBL/GenBank/DDBJ databases">
        <authorList>
            <person name="Deng Y."/>
            <person name="Han X.-F."/>
            <person name="Zhang Y.-Q."/>
        </authorList>
    </citation>
    <scope>NUCLEOTIDE SEQUENCE</scope>
    <source>
        <strain evidence="8">CPCC 205716</strain>
    </source>
</reference>
<evidence type="ECO:0000256" key="6">
    <source>
        <dbReference type="HAMAP-Rule" id="MF_00265"/>
    </source>
</evidence>
<sequence>MIFADSTVLVHLLEDQGERGEAVRQRFAEASAPVAVSPLVAMECRVAPLRRGDTLLARRYEQLIAGMTMLEIEPAVYRDAAALRAAHGFSTIDAIHLATAQFHVCDAFWTYDRRLAAAAGGLSIEVV</sequence>
<dbReference type="InterPro" id="IPR002716">
    <property type="entry name" value="PIN_dom"/>
</dbReference>
<dbReference type="EC" id="3.1.-.-" evidence="6"/>
<name>A0ABT2GCI6_9MICO</name>
<organism evidence="8 9">
    <name type="scientific">Herbiconiux gentiana</name>
    <dbReference type="NCBI Taxonomy" id="2970912"/>
    <lineage>
        <taxon>Bacteria</taxon>
        <taxon>Bacillati</taxon>
        <taxon>Actinomycetota</taxon>
        <taxon>Actinomycetes</taxon>
        <taxon>Micrococcales</taxon>
        <taxon>Microbacteriaceae</taxon>
        <taxon>Herbiconiux</taxon>
    </lineage>
</organism>
<keyword evidence="1 6" id="KW-1277">Toxin-antitoxin system</keyword>
<dbReference type="InterPro" id="IPR029060">
    <property type="entry name" value="PIN-like_dom_sf"/>
</dbReference>
<dbReference type="InterPro" id="IPR022907">
    <property type="entry name" value="VapC_family"/>
</dbReference>
<keyword evidence="9" id="KW-1185">Reference proteome</keyword>
<comment type="function">
    <text evidence="6">Toxic component of a toxin-antitoxin (TA) system. An RNase.</text>
</comment>
<dbReference type="EMBL" id="JANTEZ010000002">
    <property type="protein sequence ID" value="MCS5713892.1"/>
    <property type="molecule type" value="Genomic_DNA"/>
</dbReference>
<comment type="caution">
    <text evidence="8">The sequence shown here is derived from an EMBL/GenBank/DDBJ whole genome shotgun (WGS) entry which is preliminary data.</text>
</comment>
<gene>
    <name evidence="6" type="primary">vapC</name>
    <name evidence="8" type="ORF">NVV95_04940</name>
</gene>
<keyword evidence="2 6" id="KW-0540">Nuclease</keyword>
<keyword evidence="6" id="KW-0800">Toxin</keyword>
<evidence type="ECO:0000313" key="8">
    <source>
        <dbReference type="EMBL" id="MCS5713892.1"/>
    </source>
</evidence>
<protein>
    <recommendedName>
        <fullName evidence="6">Ribonuclease VapC</fullName>
        <shortName evidence="6">RNase VapC</shortName>
        <ecNumber evidence="6">3.1.-.-</ecNumber>
    </recommendedName>
    <alternativeName>
        <fullName evidence="6">Toxin VapC</fullName>
    </alternativeName>
</protein>
<dbReference type="Gene3D" id="3.40.50.1010">
    <property type="entry name" value="5'-nuclease"/>
    <property type="match status" value="1"/>
</dbReference>
<evidence type="ECO:0000256" key="2">
    <source>
        <dbReference type="ARBA" id="ARBA00022722"/>
    </source>
</evidence>
<keyword evidence="5 6" id="KW-0460">Magnesium</keyword>
<feature type="binding site" evidence="6">
    <location>
        <position position="93"/>
    </location>
    <ligand>
        <name>Mg(2+)</name>
        <dbReference type="ChEBI" id="CHEBI:18420"/>
    </ligand>
</feature>
<accession>A0ABT2GCI6</accession>
<evidence type="ECO:0000256" key="1">
    <source>
        <dbReference type="ARBA" id="ARBA00022649"/>
    </source>
</evidence>
<dbReference type="SUPFAM" id="SSF88723">
    <property type="entry name" value="PIN domain-like"/>
    <property type="match status" value="1"/>
</dbReference>
<proteinExistence type="inferred from homology"/>
<dbReference type="CDD" id="cd09874">
    <property type="entry name" value="PIN_MT3492-like"/>
    <property type="match status" value="1"/>
</dbReference>
<evidence type="ECO:0000256" key="5">
    <source>
        <dbReference type="ARBA" id="ARBA00022842"/>
    </source>
</evidence>
<keyword evidence="3 6" id="KW-0479">Metal-binding</keyword>
<comment type="cofactor">
    <cofactor evidence="6">
        <name>Mg(2+)</name>
        <dbReference type="ChEBI" id="CHEBI:18420"/>
    </cofactor>
</comment>